<dbReference type="EMBL" id="KX785321">
    <property type="protein sequence ID" value="ARS43192.1"/>
    <property type="molecule type" value="Genomic_DNA"/>
</dbReference>
<accession>A0A2H4I6W4</accession>
<organism evidence="1">
    <name type="scientific">Streptococcus suis</name>
    <dbReference type="NCBI Taxonomy" id="1307"/>
    <lineage>
        <taxon>Bacteria</taxon>
        <taxon>Bacillati</taxon>
        <taxon>Bacillota</taxon>
        <taxon>Bacilli</taxon>
        <taxon>Lactobacillales</taxon>
        <taxon>Streptococcaceae</taxon>
        <taxon>Streptococcus</taxon>
    </lineage>
</organism>
<geneLocation type="plasmid" evidence="1">
    <name>unnamed1</name>
</geneLocation>
<name>A0A2H4I6W4_STRSU</name>
<sequence length="77" mass="7906">MAVIAVQMSVSHLIKLSQNACKPARIAAGSPKIASKSFLSHSHSFDSQSSPAGAVAPAIAPVLIIIPSLTFAKSFTC</sequence>
<dbReference type="AlphaFoldDB" id="A0A2H4I6W4"/>
<evidence type="ECO:0000313" key="1">
    <source>
        <dbReference type="EMBL" id="ARS43192.1"/>
    </source>
</evidence>
<reference evidence="1" key="1">
    <citation type="submission" date="2016-08" db="EMBL/GenBank/DDBJ databases">
        <title>Plasmids of Streptococcus suis.</title>
        <authorList>
            <person name="Sadowy E."/>
        </authorList>
    </citation>
    <scope>NUCLEOTIDE SEQUENCE</scope>
    <source>
        <strain evidence="1">6936</strain>
        <plasmid evidence="1">unnamed1</plasmid>
    </source>
</reference>
<proteinExistence type="predicted"/>
<keyword evidence="1" id="KW-0614">Plasmid</keyword>
<protein>
    <submittedName>
        <fullName evidence="1">Uncharacterized protein</fullName>
    </submittedName>
</protein>